<dbReference type="AlphaFoldDB" id="A0A6J7KMC1"/>
<proteinExistence type="predicted"/>
<keyword evidence="1" id="KW-0472">Membrane</keyword>
<dbReference type="EMBL" id="CAFBND010000110">
    <property type="protein sequence ID" value="CAB4955943.1"/>
    <property type="molecule type" value="Genomic_DNA"/>
</dbReference>
<feature type="transmembrane region" description="Helical" evidence="1">
    <location>
        <begin position="6"/>
        <end position="29"/>
    </location>
</feature>
<name>A0A6J7KMC1_9ZZZZ</name>
<keyword evidence="1" id="KW-1133">Transmembrane helix</keyword>
<evidence type="ECO:0000256" key="1">
    <source>
        <dbReference type="SAM" id="Phobius"/>
    </source>
</evidence>
<reference evidence="2" key="1">
    <citation type="submission" date="2020-05" db="EMBL/GenBank/DDBJ databases">
        <authorList>
            <person name="Chiriac C."/>
            <person name="Salcher M."/>
            <person name="Ghai R."/>
            <person name="Kavagutti S V."/>
        </authorList>
    </citation>
    <scope>NUCLEOTIDE SEQUENCE</scope>
</reference>
<organism evidence="2">
    <name type="scientific">freshwater metagenome</name>
    <dbReference type="NCBI Taxonomy" id="449393"/>
    <lineage>
        <taxon>unclassified sequences</taxon>
        <taxon>metagenomes</taxon>
        <taxon>ecological metagenomes</taxon>
    </lineage>
</organism>
<feature type="transmembrane region" description="Helical" evidence="1">
    <location>
        <begin position="36"/>
        <end position="57"/>
    </location>
</feature>
<accession>A0A6J7KMC1</accession>
<protein>
    <submittedName>
        <fullName evidence="2">Unannotated protein</fullName>
    </submittedName>
</protein>
<keyword evidence="1" id="KW-0812">Transmembrane</keyword>
<sequence length="63" mass="6969">MSGNSTTFIGSVIGFIIWILCIAWSAAIARRKGRSVFGWTLLAFFFSFIALIVVALMPSRRTV</sequence>
<gene>
    <name evidence="2" type="ORF">UFOPK3752_01964</name>
</gene>
<evidence type="ECO:0000313" key="2">
    <source>
        <dbReference type="EMBL" id="CAB4955943.1"/>
    </source>
</evidence>